<evidence type="ECO:0000256" key="2">
    <source>
        <dbReference type="ARBA" id="ARBA00022603"/>
    </source>
</evidence>
<dbReference type="AlphaFoldDB" id="A0A484HD55"/>
<dbReference type="CDD" id="cd01335">
    <property type="entry name" value="Radical_SAM"/>
    <property type="match status" value="1"/>
</dbReference>
<evidence type="ECO:0000256" key="7">
    <source>
        <dbReference type="ARBA" id="ARBA00023014"/>
    </source>
</evidence>
<name>A0A484HD55_9BACT</name>
<evidence type="ECO:0000256" key="4">
    <source>
        <dbReference type="ARBA" id="ARBA00022691"/>
    </source>
</evidence>
<keyword evidence="3 10" id="KW-0808">Transferase</keyword>
<dbReference type="SMART" id="SM00729">
    <property type="entry name" value="Elp3"/>
    <property type="match status" value="1"/>
</dbReference>
<dbReference type="InterPro" id="IPR036724">
    <property type="entry name" value="Cobalamin-bd_sf"/>
</dbReference>
<dbReference type="PROSITE" id="PS51918">
    <property type="entry name" value="RADICAL_SAM"/>
    <property type="match status" value="1"/>
</dbReference>
<dbReference type="GO" id="GO:0008168">
    <property type="term" value="F:methyltransferase activity"/>
    <property type="evidence" value="ECO:0007669"/>
    <property type="project" value="UniProtKB-KW"/>
</dbReference>
<dbReference type="EMBL" id="CAACVI010000005">
    <property type="protein sequence ID" value="VEN73195.1"/>
    <property type="molecule type" value="Genomic_DNA"/>
</dbReference>
<dbReference type="InterPro" id="IPR034466">
    <property type="entry name" value="Methyltransferase_Class_B"/>
</dbReference>
<dbReference type="Gene3D" id="3.40.50.280">
    <property type="entry name" value="Cobalamin-binding domain"/>
    <property type="match status" value="1"/>
</dbReference>
<dbReference type="Pfam" id="PF04055">
    <property type="entry name" value="Radical_SAM"/>
    <property type="match status" value="1"/>
</dbReference>
<proteinExistence type="predicted"/>
<keyword evidence="4" id="KW-0949">S-adenosyl-L-methionine</keyword>
<protein>
    <submittedName>
        <fullName evidence="10">Putative enzyme</fullName>
        <ecNumber evidence="10">2.1.1.-</ecNumber>
    </submittedName>
</protein>
<dbReference type="SUPFAM" id="SSF102114">
    <property type="entry name" value="Radical SAM enzymes"/>
    <property type="match status" value="1"/>
</dbReference>
<reference evidence="10" key="1">
    <citation type="submission" date="2019-01" db="EMBL/GenBank/DDBJ databases">
        <authorList>
            <consortium name="Genoscope - CEA"/>
            <person name="William W."/>
        </authorList>
    </citation>
    <scope>NUCLEOTIDE SEQUENCE</scope>
    <source>
        <strain evidence="10">CR-1</strain>
    </source>
</reference>
<dbReference type="PANTHER" id="PTHR43409:SF7">
    <property type="entry name" value="BLL1977 PROTEIN"/>
    <property type="match status" value="1"/>
</dbReference>
<dbReference type="InterPro" id="IPR058240">
    <property type="entry name" value="rSAM_sf"/>
</dbReference>
<feature type="domain" description="Radical SAM core" evidence="9">
    <location>
        <begin position="185"/>
        <end position="413"/>
    </location>
</feature>
<sequence length="471" mass="52997">MEKQTDILLIQPPYPNLAFETTNVPLGLAWLSAVLKREGFKTSAYDLQIEGTDLKKMGKYIEDIQPEIIGVQFHGQVSFNYSMDVLKYIKKTFPKIKVVVGGQQATFRPDPILDEGGADYIGLGEGELTLPELMKHMLGYPGASKPDSIPGLMYKKNGKTVVTERGGRIDDLDSLPLPDRDVFQWQKYPQWVILTSRGCPYECAFCSSSSFWGRTVRFRSAENVVSEMEQLVEKYGVTSFLILDDTFTLKKNRVAKIADLIVEKKLPVKWGCGTRMDQIDESTLKDLKRAGCVEISFGLETANQATLDRIKKDIKVKQQKHAIKIAKAAGFQTRVSTMLGLPGETEKEVRNTLNFLLEAQPNEIQIYPILPFDGTTFSSKTEDMGVSVCDENYDNWVKDSFKPIAESRWLSRDSIVKMAKEMVATLSENGYTHMTGQEELTKKKLDKVVSTGLTAFQLVESYKTKKTEAKI</sequence>
<evidence type="ECO:0000259" key="8">
    <source>
        <dbReference type="PROSITE" id="PS51332"/>
    </source>
</evidence>
<dbReference type="SUPFAM" id="SSF52242">
    <property type="entry name" value="Cobalamin (vitamin B12)-binding domain"/>
    <property type="match status" value="1"/>
</dbReference>
<dbReference type="SFLD" id="SFLDS00029">
    <property type="entry name" value="Radical_SAM"/>
    <property type="match status" value="1"/>
</dbReference>
<dbReference type="InterPro" id="IPR006638">
    <property type="entry name" value="Elp3/MiaA/NifB-like_rSAM"/>
</dbReference>
<dbReference type="SFLD" id="SFLDG01082">
    <property type="entry name" value="B12-binding_domain_containing"/>
    <property type="match status" value="1"/>
</dbReference>
<organism evidence="10">
    <name type="scientific">uncultured Desulfobacteraceae bacterium</name>
    <dbReference type="NCBI Taxonomy" id="218296"/>
    <lineage>
        <taxon>Bacteria</taxon>
        <taxon>Pseudomonadati</taxon>
        <taxon>Thermodesulfobacteriota</taxon>
        <taxon>Desulfobacteria</taxon>
        <taxon>Desulfobacterales</taxon>
        <taxon>Desulfobacteraceae</taxon>
        <taxon>environmental samples</taxon>
    </lineage>
</organism>
<evidence type="ECO:0000259" key="9">
    <source>
        <dbReference type="PROSITE" id="PS51918"/>
    </source>
</evidence>
<feature type="domain" description="B12-binding" evidence="8">
    <location>
        <begin position="5"/>
        <end position="144"/>
    </location>
</feature>
<dbReference type="PANTHER" id="PTHR43409">
    <property type="entry name" value="ANAEROBIC MAGNESIUM-PROTOPORPHYRIN IX MONOMETHYL ESTER CYCLASE-RELATED"/>
    <property type="match status" value="1"/>
</dbReference>
<evidence type="ECO:0000256" key="1">
    <source>
        <dbReference type="ARBA" id="ARBA00001966"/>
    </source>
</evidence>
<evidence type="ECO:0000313" key="10">
    <source>
        <dbReference type="EMBL" id="VEN73195.1"/>
    </source>
</evidence>
<dbReference type="InterPro" id="IPR051198">
    <property type="entry name" value="BchE-like"/>
</dbReference>
<evidence type="ECO:0000256" key="5">
    <source>
        <dbReference type="ARBA" id="ARBA00022723"/>
    </source>
</evidence>
<comment type="cofactor">
    <cofactor evidence="1">
        <name>[4Fe-4S] cluster</name>
        <dbReference type="ChEBI" id="CHEBI:49883"/>
    </cofactor>
</comment>
<dbReference type="GO" id="GO:0032259">
    <property type="term" value="P:methylation"/>
    <property type="evidence" value="ECO:0007669"/>
    <property type="project" value="UniProtKB-KW"/>
</dbReference>
<gene>
    <name evidence="10" type="ORF">EPICR_130012</name>
</gene>
<dbReference type="SFLD" id="SFLDG01123">
    <property type="entry name" value="methyltransferase_(Class_B)"/>
    <property type="match status" value="1"/>
</dbReference>
<keyword evidence="2 10" id="KW-0489">Methyltransferase</keyword>
<dbReference type="GO" id="GO:0046872">
    <property type="term" value="F:metal ion binding"/>
    <property type="evidence" value="ECO:0007669"/>
    <property type="project" value="UniProtKB-KW"/>
</dbReference>
<evidence type="ECO:0000256" key="6">
    <source>
        <dbReference type="ARBA" id="ARBA00023004"/>
    </source>
</evidence>
<dbReference type="GO" id="GO:0031419">
    <property type="term" value="F:cobalamin binding"/>
    <property type="evidence" value="ECO:0007669"/>
    <property type="project" value="InterPro"/>
</dbReference>
<dbReference type="CDD" id="cd02068">
    <property type="entry name" value="radical_SAM_B12_BD"/>
    <property type="match status" value="1"/>
</dbReference>
<dbReference type="InterPro" id="IPR006158">
    <property type="entry name" value="Cobalamin-bd"/>
</dbReference>
<dbReference type="Pfam" id="PF02310">
    <property type="entry name" value="B12-binding"/>
    <property type="match status" value="1"/>
</dbReference>
<dbReference type="Gene3D" id="3.80.30.20">
    <property type="entry name" value="tm_1862 like domain"/>
    <property type="match status" value="1"/>
</dbReference>
<dbReference type="EC" id="2.1.1.-" evidence="10"/>
<accession>A0A484HD55</accession>
<keyword evidence="5" id="KW-0479">Metal-binding</keyword>
<evidence type="ECO:0000256" key="3">
    <source>
        <dbReference type="ARBA" id="ARBA00022679"/>
    </source>
</evidence>
<dbReference type="InterPro" id="IPR023404">
    <property type="entry name" value="rSAM_horseshoe"/>
</dbReference>
<keyword evidence="6" id="KW-0408">Iron</keyword>
<keyword evidence="7" id="KW-0411">Iron-sulfur</keyword>
<dbReference type="PROSITE" id="PS51332">
    <property type="entry name" value="B12_BINDING"/>
    <property type="match status" value="1"/>
</dbReference>
<dbReference type="InterPro" id="IPR007197">
    <property type="entry name" value="rSAM"/>
</dbReference>
<dbReference type="GO" id="GO:0051539">
    <property type="term" value="F:4 iron, 4 sulfur cluster binding"/>
    <property type="evidence" value="ECO:0007669"/>
    <property type="project" value="UniProtKB-KW"/>
</dbReference>